<sequence>MSNESQSEYQYNIVLSILAEMVSSYITTEKEKDLSKIKKGDGKLAG</sequence>
<evidence type="ECO:0000313" key="2">
    <source>
        <dbReference type="Proteomes" id="UP000676456"/>
    </source>
</evidence>
<dbReference type="AlphaFoldDB" id="A0A942UM14"/>
<accession>A0A942UM14</accession>
<keyword evidence="2" id="KW-1185">Reference proteome</keyword>
<evidence type="ECO:0000313" key="1">
    <source>
        <dbReference type="EMBL" id="MBS4223840.1"/>
    </source>
</evidence>
<reference evidence="1 2" key="1">
    <citation type="submission" date="2021-05" db="EMBL/GenBank/DDBJ databases">
        <title>Novel Bacillus species.</title>
        <authorList>
            <person name="Liu G."/>
        </authorList>
    </citation>
    <scope>NUCLEOTIDE SEQUENCE [LARGE SCALE GENOMIC DNA]</scope>
    <source>
        <strain evidence="1 2">FJAT-49682</strain>
    </source>
</reference>
<proteinExistence type="predicted"/>
<comment type="caution">
    <text evidence="1">The sequence shown here is derived from an EMBL/GenBank/DDBJ whole genome shotgun (WGS) entry which is preliminary data.</text>
</comment>
<dbReference type="RefSeq" id="WP_213098816.1">
    <property type="nucleotide sequence ID" value="NZ_JAGYPN010000002.1"/>
</dbReference>
<name>A0A942UM14_9BACI</name>
<dbReference type="EMBL" id="JAGYPN010000002">
    <property type="protein sequence ID" value="MBS4223840.1"/>
    <property type="molecule type" value="Genomic_DNA"/>
</dbReference>
<organism evidence="1 2">
    <name type="scientific">Lederbergia citrea</name>
    <dbReference type="NCBI Taxonomy" id="2833581"/>
    <lineage>
        <taxon>Bacteria</taxon>
        <taxon>Bacillati</taxon>
        <taxon>Bacillota</taxon>
        <taxon>Bacilli</taxon>
        <taxon>Bacillales</taxon>
        <taxon>Bacillaceae</taxon>
        <taxon>Lederbergia</taxon>
    </lineage>
</organism>
<protein>
    <submittedName>
        <fullName evidence="1">Uncharacterized protein</fullName>
    </submittedName>
</protein>
<dbReference type="Proteomes" id="UP000676456">
    <property type="component" value="Unassembled WGS sequence"/>
</dbReference>
<gene>
    <name evidence="1" type="ORF">KHA91_13880</name>
</gene>